<dbReference type="KEGG" id="mmab:HQ865_17560"/>
<dbReference type="PANTHER" id="PTHR33619">
    <property type="entry name" value="POLYSACCHARIDE EXPORT PROTEIN GFCE-RELATED"/>
    <property type="match status" value="1"/>
</dbReference>
<dbReference type="InterPro" id="IPR003715">
    <property type="entry name" value="Poly_export_N"/>
</dbReference>
<dbReference type="EMBL" id="CP054139">
    <property type="protein sequence ID" value="QKJ31497.1"/>
    <property type="molecule type" value="Genomic_DNA"/>
</dbReference>
<dbReference type="RefSeq" id="WP_173416157.1">
    <property type="nucleotide sequence ID" value="NZ_CP054139.1"/>
</dbReference>
<dbReference type="Pfam" id="PF10531">
    <property type="entry name" value="SLBB"/>
    <property type="match status" value="1"/>
</dbReference>
<proteinExistence type="predicted"/>
<dbReference type="PANTHER" id="PTHR33619:SF3">
    <property type="entry name" value="POLYSACCHARIDE EXPORT PROTEIN GFCE-RELATED"/>
    <property type="match status" value="1"/>
</dbReference>
<feature type="domain" description="Polysaccharide export protein N-terminal" evidence="2">
    <location>
        <begin position="56"/>
        <end position="157"/>
    </location>
</feature>
<keyword evidence="1" id="KW-0732">Signal</keyword>
<dbReference type="Proteomes" id="UP000505355">
    <property type="component" value="Chromosome"/>
</dbReference>
<sequence length="277" mass="30620">MKRIIRNIPVGYFLVLMLVLTLHSCSTIKNYKYFEDISDTAKITRLTNAYYKEPIIQADDILYIFIQTADPQGGNLVNALNTPAFGSGTYYGNIFSASGNNAGQSMVYGYLVNKKGEVTLPVLGDVNVLGLSTAQARTLIVQKASIFYKDPSVTVRFANFKITVLGEVAHPGTYSIPNEKINLLDALGYAGDLTIYGDRTNLLLVRRQTDGSTLGYRLNLNNSEIFKSPYFYLQQNDEIYVTPTKAKITSSDAAQARNITVITSALTVLVVLLTRIR</sequence>
<dbReference type="InterPro" id="IPR049712">
    <property type="entry name" value="Poly_export"/>
</dbReference>
<protein>
    <submittedName>
        <fullName evidence="4">Polysaccharide biosynthesis/export family protein</fullName>
    </submittedName>
</protein>
<evidence type="ECO:0000259" key="2">
    <source>
        <dbReference type="Pfam" id="PF02563"/>
    </source>
</evidence>
<dbReference type="InterPro" id="IPR019554">
    <property type="entry name" value="Soluble_ligand-bd"/>
</dbReference>
<dbReference type="Gene3D" id="3.10.560.10">
    <property type="entry name" value="Outer membrane lipoprotein wza domain like"/>
    <property type="match status" value="1"/>
</dbReference>
<name>A0A7D4TYN9_9SPHI</name>
<dbReference type="GO" id="GO:0015159">
    <property type="term" value="F:polysaccharide transmembrane transporter activity"/>
    <property type="evidence" value="ECO:0007669"/>
    <property type="project" value="InterPro"/>
</dbReference>
<evidence type="ECO:0000313" key="4">
    <source>
        <dbReference type="EMBL" id="QKJ31497.1"/>
    </source>
</evidence>
<evidence type="ECO:0000259" key="3">
    <source>
        <dbReference type="Pfam" id="PF10531"/>
    </source>
</evidence>
<dbReference type="Pfam" id="PF02563">
    <property type="entry name" value="Poly_export"/>
    <property type="match status" value="1"/>
</dbReference>
<evidence type="ECO:0000313" key="5">
    <source>
        <dbReference type="Proteomes" id="UP000505355"/>
    </source>
</evidence>
<accession>A0A7D4TYN9</accession>
<keyword evidence="5" id="KW-1185">Reference proteome</keyword>
<dbReference type="AlphaFoldDB" id="A0A7D4TYN9"/>
<feature type="domain" description="Soluble ligand binding" evidence="3">
    <location>
        <begin position="161"/>
        <end position="213"/>
    </location>
</feature>
<evidence type="ECO:0000256" key="1">
    <source>
        <dbReference type="ARBA" id="ARBA00022729"/>
    </source>
</evidence>
<gene>
    <name evidence="4" type="ORF">HQ865_17560</name>
</gene>
<organism evidence="4 5">
    <name type="scientific">Mucilaginibacter mali</name>
    <dbReference type="NCBI Taxonomy" id="2740462"/>
    <lineage>
        <taxon>Bacteria</taxon>
        <taxon>Pseudomonadati</taxon>
        <taxon>Bacteroidota</taxon>
        <taxon>Sphingobacteriia</taxon>
        <taxon>Sphingobacteriales</taxon>
        <taxon>Sphingobacteriaceae</taxon>
        <taxon>Mucilaginibacter</taxon>
    </lineage>
</organism>
<reference evidence="4 5" key="1">
    <citation type="submission" date="2020-05" db="EMBL/GenBank/DDBJ databases">
        <title>Mucilaginibacter mali sp. nov.</title>
        <authorList>
            <person name="Kim H.S."/>
            <person name="Lee K.C."/>
            <person name="Suh M.K."/>
            <person name="Kim J.-S."/>
            <person name="Han K.-I."/>
            <person name="Eom M.K."/>
            <person name="Shin Y.K."/>
            <person name="Lee J.-S."/>
        </authorList>
    </citation>
    <scope>NUCLEOTIDE SEQUENCE [LARGE SCALE GENOMIC DNA]</scope>
    <source>
        <strain evidence="4 5">G2-14</strain>
    </source>
</reference>